<feature type="compositionally biased region" description="Basic and acidic residues" evidence="5">
    <location>
        <begin position="461"/>
        <end position="474"/>
    </location>
</feature>
<dbReference type="EMBL" id="FUXZ01000002">
    <property type="protein sequence ID" value="SKA60302.1"/>
    <property type="molecule type" value="Genomic_DNA"/>
</dbReference>
<dbReference type="GO" id="GO:0005524">
    <property type="term" value="F:ATP binding"/>
    <property type="evidence" value="ECO:0007669"/>
    <property type="project" value="InterPro"/>
</dbReference>
<dbReference type="InterPro" id="IPR002099">
    <property type="entry name" value="MutL/Mlh/PMS"/>
</dbReference>
<evidence type="ECO:0000256" key="5">
    <source>
        <dbReference type="SAM" id="MobiDB-lite"/>
    </source>
</evidence>
<dbReference type="InterPro" id="IPR013507">
    <property type="entry name" value="DNA_mismatch_S5_2-like"/>
</dbReference>
<dbReference type="NCBIfam" id="TIGR00585">
    <property type="entry name" value="mutl"/>
    <property type="match status" value="1"/>
</dbReference>
<dbReference type="InterPro" id="IPR042120">
    <property type="entry name" value="MutL_C_dimsub"/>
</dbReference>
<comment type="function">
    <text evidence="4">This protein is involved in the repair of mismatches in DNA. It is required for dam-dependent methyl-directed DNA mismatch repair. May act as a 'molecular matchmaker', a protein that promotes the formation of a stable complex between two or more DNA-binding proteins in an ATP-dependent manner without itself being part of a final effector complex.</text>
</comment>
<dbReference type="Pfam" id="PF13589">
    <property type="entry name" value="HATPase_c_3"/>
    <property type="match status" value="1"/>
</dbReference>
<feature type="domain" description="MutL C-terminal dimerisation" evidence="6">
    <location>
        <begin position="544"/>
        <end position="686"/>
    </location>
</feature>
<gene>
    <name evidence="4" type="primary">mutL</name>
    <name evidence="8" type="ORF">SAMN02745111_00240</name>
</gene>
<dbReference type="GO" id="GO:0140664">
    <property type="term" value="F:ATP-dependent DNA damage sensor activity"/>
    <property type="evidence" value="ECO:0007669"/>
    <property type="project" value="InterPro"/>
</dbReference>
<evidence type="ECO:0000313" key="9">
    <source>
        <dbReference type="Proteomes" id="UP000190814"/>
    </source>
</evidence>
<keyword evidence="3 4" id="KW-0234">DNA repair</keyword>
<dbReference type="FunFam" id="3.30.565.10:FF:000003">
    <property type="entry name" value="DNA mismatch repair endonuclease MutL"/>
    <property type="match status" value="1"/>
</dbReference>
<evidence type="ECO:0000259" key="7">
    <source>
        <dbReference type="SMART" id="SM01340"/>
    </source>
</evidence>
<dbReference type="GO" id="GO:0030983">
    <property type="term" value="F:mismatched DNA binding"/>
    <property type="evidence" value="ECO:0007669"/>
    <property type="project" value="InterPro"/>
</dbReference>
<dbReference type="PANTHER" id="PTHR10073:SF12">
    <property type="entry name" value="DNA MISMATCH REPAIR PROTEIN MLH1"/>
    <property type="match status" value="1"/>
</dbReference>
<proteinExistence type="inferred from homology"/>
<dbReference type="OrthoDB" id="9763467at2"/>
<evidence type="ECO:0000256" key="1">
    <source>
        <dbReference type="ARBA" id="ARBA00006082"/>
    </source>
</evidence>
<dbReference type="Gene3D" id="3.30.1540.20">
    <property type="entry name" value="MutL, C-terminal domain, dimerisation subdomain"/>
    <property type="match status" value="1"/>
</dbReference>
<dbReference type="Gene3D" id="3.30.1370.100">
    <property type="entry name" value="MutL, C-terminal domain, regulatory subdomain"/>
    <property type="match status" value="1"/>
</dbReference>
<feature type="region of interest" description="Disordered" evidence="5">
    <location>
        <begin position="453"/>
        <end position="474"/>
    </location>
</feature>
<sequence length="730" mass="82480">MGKINVLDQNTINRIAAGEVIDRPSSIVKELLENAIDAKATNISVEIKNGGLDMIRISDNGIGFDKDDIKVAFLRHTTSKIKTAEDLVSVGSLGFRGEALSSIAAVCQVELLTKQADEIYGYRYAIEGGEEKKFEEVGLPDGTTFVVRNIFFNTPARRKFLKSGSTEGGYITDIVQKIALSNPDISFVLKVNGNTKIHTPGNGNLRDVIYSIYGRDITKNLVEIDESNDFLKIHGFIGKPVVTRGNRGYENYYINKRYIKSSIISKAIEEGYKTFIMQHMYPFTNLFIEIDSNLIDVNVHPSKMELRFKRGNEIFDFIVDIVRKALRQNDLIRDGELLTEAEKKEAIRKESQIAAREEDKVAPKADGLSESAGTVKSVDSIKSENPNVLRNDIIKPQSVNNVAEDKTEYKSKVNDFGVSNKSNVTDTNIANNIDNTKLDNNSKIENNKTISLDNVVNSPSPKKDEEVTKYQNETKSDYGIKKSSSYDELFNKASEPFEANRKKEDEDLSNKLREEFKENVIKDAVQESLISPNVRADDKPDFRIVGQVFDTYWIIEYKNSMYIIDQHAAHEKVNYEKYLKQFKENGVDKQYLNPPVVISLNGQAEAVVNEYKDNLDKFGYEIENFGDKEYIIRSVPYNLLNLDYADVLQEFIGKLDSNMGSLTNDTINDRIATMSCKAAIKGNMAISEREANELVSTLLTLDDPFNCPHGRPTMIEISKKDMERKFKRIV</sequence>
<dbReference type="Gene3D" id="3.30.565.10">
    <property type="entry name" value="Histidine kinase-like ATPase, C-terminal domain"/>
    <property type="match status" value="1"/>
</dbReference>
<dbReference type="Pfam" id="PF08676">
    <property type="entry name" value="MutL_C"/>
    <property type="match status" value="1"/>
</dbReference>
<dbReference type="GO" id="GO:0006298">
    <property type="term" value="P:mismatch repair"/>
    <property type="evidence" value="ECO:0007669"/>
    <property type="project" value="UniProtKB-UniRule"/>
</dbReference>
<name>A0A1T4V626_9FIRM</name>
<dbReference type="InterPro" id="IPR014790">
    <property type="entry name" value="MutL_C"/>
</dbReference>
<dbReference type="InterPro" id="IPR038973">
    <property type="entry name" value="MutL/Mlh/Pms-like"/>
</dbReference>
<dbReference type="CDD" id="cd16926">
    <property type="entry name" value="HATPase_MutL-MLH-PMS-like"/>
    <property type="match status" value="1"/>
</dbReference>
<feature type="region of interest" description="Disordered" evidence="5">
    <location>
        <begin position="358"/>
        <end position="377"/>
    </location>
</feature>
<dbReference type="InterPro" id="IPR042121">
    <property type="entry name" value="MutL_C_regsub"/>
</dbReference>
<dbReference type="InterPro" id="IPR037198">
    <property type="entry name" value="MutL_C_sf"/>
</dbReference>
<dbReference type="Pfam" id="PF01119">
    <property type="entry name" value="DNA_mis_repair"/>
    <property type="match status" value="1"/>
</dbReference>
<dbReference type="SUPFAM" id="SSF54211">
    <property type="entry name" value="Ribosomal protein S5 domain 2-like"/>
    <property type="match status" value="1"/>
</dbReference>
<dbReference type="Gene3D" id="3.30.230.10">
    <property type="match status" value="1"/>
</dbReference>
<dbReference type="GO" id="GO:0016887">
    <property type="term" value="F:ATP hydrolysis activity"/>
    <property type="evidence" value="ECO:0007669"/>
    <property type="project" value="InterPro"/>
</dbReference>
<protein>
    <recommendedName>
        <fullName evidence="4">DNA mismatch repair protein MutL</fullName>
    </recommendedName>
</protein>
<evidence type="ECO:0000313" key="8">
    <source>
        <dbReference type="EMBL" id="SKA60302.1"/>
    </source>
</evidence>
<dbReference type="SUPFAM" id="SSF55874">
    <property type="entry name" value="ATPase domain of HSP90 chaperone/DNA topoisomerase II/histidine kinase"/>
    <property type="match status" value="1"/>
</dbReference>
<dbReference type="InterPro" id="IPR014721">
    <property type="entry name" value="Ribsml_uS5_D2-typ_fold_subgr"/>
</dbReference>
<accession>A0A1T4V626</accession>
<dbReference type="InterPro" id="IPR014762">
    <property type="entry name" value="DNA_mismatch_repair_CS"/>
</dbReference>
<dbReference type="STRING" id="39495.SAMN02745111_00240"/>
<dbReference type="InterPro" id="IPR020568">
    <property type="entry name" value="Ribosomal_Su5_D2-typ_SF"/>
</dbReference>
<dbReference type="RefSeq" id="WP_078765129.1">
    <property type="nucleotide sequence ID" value="NZ_FUXZ01000002.1"/>
</dbReference>
<dbReference type="GO" id="GO:0032300">
    <property type="term" value="C:mismatch repair complex"/>
    <property type="evidence" value="ECO:0007669"/>
    <property type="project" value="InterPro"/>
</dbReference>
<dbReference type="PANTHER" id="PTHR10073">
    <property type="entry name" value="DNA MISMATCH REPAIR PROTEIN MLH, PMS, MUTL"/>
    <property type="match status" value="1"/>
</dbReference>
<dbReference type="SMART" id="SM01340">
    <property type="entry name" value="DNA_mis_repair"/>
    <property type="match status" value="1"/>
</dbReference>
<dbReference type="CDD" id="cd00782">
    <property type="entry name" value="MutL_Trans"/>
    <property type="match status" value="1"/>
</dbReference>
<keyword evidence="2 4" id="KW-0227">DNA damage</keyword>
<dbReference type="SUPFAM" id="SSF118116">
    <property type="entry name" value="DNA mismatch repair protein MutL"/>
    <property type="match status" value="1"/>
</dbReference>
<dbReference type="PROSITE" id="PS00058">
    <property type="entry name" value="DNA_MISMATCH_REPAIR_1"/>
    <property type="match status" value="1"/>
</dbReference>
<dbReference type="Proteomes" id="UP000190814">
    <property type="component" value="Unassembled WGS sequence"/>
</dbReference>
<reference evidence="8 9" key="1">
    <citation type="submission" date="2017-02" db="EMBL/GenBank/DDBJ databases">
        <authorList>
            <person name="Peterson S.W."/>
        </authorList>
    </citation>
    <scope>NUCLEOTIDE SEQUENCE [LARGE SCALE GENOMIC DNA]</scope>
    <source>
        <strain evidence="8 9">ATCC 35992</strain>
    </source>
</reference>
<evidence type="ECO:0000259" key="6">
    <source>
        <dbReference type="SMART" id="SM00853"/>
    </source>
</evidence>
<evidence type="ECO:0000256" key="4">
    <source>
        <dbReference type="HAMAP-Rule" id="MF_00149"/>
    </source>
</evidence>
<dbReference type="HAMAP" id="MF_00149">
    <property type="entry name" value="DNA_mis_repair"/>
    <property type="match status" value="1"/>
</dbReference>
<dbReference type="InterPro" id="IPR036890">
    <property type="entry name" value="HATPase_C_sf"/>
</dbReference>
<dbReference type="SMART" id="SM00853">
    <property type="entry name" value="MutL_C"/>
    <property type="match status" value="1"/>
</dbReference>
<evidence type="ECO:0000256" key="2">
    <source>
        <dbReference type="ARBA" id="ARBA00022763"/>
    </source>
</evidence>
<organism evidence="8 9">
    <name type="scientific">Eubacterium uniforme</name>
    <dbReference type="NCBI Taxonomy" id="39495"/>
    <lineage>
        <taxon>Bacteria</taxon>
        <taxon>Bacillati</taxon>
        <taxon>Bacillota</taxon>
        <taxon>Clostridia</taxon>
        <taxon>Eubacteriales</taxon>
        <taxon>Eubacteriaceae</taxon>
        <taxon>Eubacterium</taxon>
    </lineage>
</organism>
<comment type="similarity">
    <text evidence="1 4">Belongs to the DNA mismatch repair MutL/HexB family.</text>
</comment>
<keyword evidence="9" id="KW-1185">Reference proteome</keyword>
<dbReference type="InterPro" id="IPR020667">
    <property type="entry name" value="DNA_mismatch_repair_MutL"/>
</dbReference>
<dbReference type="AlphaFoldDB" id="A0A1T4V626"/>
<evidence type="ECO:0000256" key="3">
    <source>
        <dbReference type="ARBA" id="ARBA00023204"/>
    </source>
</evidence>
<feature type="domain" description="DNA mismatch repair protein S5" evidence="7">
    <location>
        <begin position="209"/>
        <end position="327"/>
    </location>
</feature>